<dbReference type="SMART" id="SM00062">
    <property type="entry name" value="PBPb"/>
    <property type="match status" value="1"/>
</dbReference>
<dbReference type="PANTHER" id="PTHR45228">
    <property type="entry name" value="CYCLIC DI-GMP PHOSPHODIESTERASE TM_0186-RELATED"/>
    <property type="match status" value="1"/>
</dbReference>
<feature type="domain" description="HAMP" evidence="2">
    <location>
        <begin position="615"/>
        <end position="668"/>
    </location>
</feature>
<keyword evidence="1" id="KW-0812">Transmembrane</keyword>
<dbReference type="GO" id="GO:0008081">
    <property type="term" value="F:phosphoric diester hydrolase activity"/>
    <property type="evidence" value="ECO:0007669"/>
    <property type="project" value="UniProtKB-ARBA"/>
</dbReference>
<dbReference type="CDD" id="cd01007">
    <property type="entry name" value="PBP2_BvgS_HisK_like"/>
    <property type="match status" value="1"/>
</dbReference>
<feature type="transmembrane region" description="Helical" evidence="1">
    <location>
        <begin position="6"/>
        <end position="28"/>
    </location>
</feature>
<dbReference type="Pfam" id="PF00497">
    <property type="entry name" value="SBP_bac_3"/>
    <property type="match status" value="1"/>
</dbReference>
<dbReference type="KEGG" id="mya:MORIYA_2533"/>
<dbReference type="InterPro" id="IPR052020">
    <property type="entry name" value="Cyclic_di-GMP/3'3'-cGAMP_PDE"/>
</dbReference>
<proteinExistence type="predicted"/>
<dbReference type="SUPFAM" id="SSF109604">
    <property type="entry name" value="HD-domain/PDEase-like"/>
    <property type="match status" value="2"/>
</dbReference>
<sequence>MKRKTFSIRFTVGTMFVIATLITGLIAVSLQYHFSKKMAVEHTMQSLSKASSDLSAYIQTLERDASNTVRLLVSISHIFDIQSNEQDLRTIFATIMTENKLFYSIYIGSENENFYQLINLESSPIVREKIAANNDDRWVVIKITGDRQNRIRETYYYDSEFILREMNTTQSNYFPTERPWYEAANTDTVFKTKPYLFQHLKITGQTYSLKFKDNHNHQHNPAHNSILGIDIVLSSISQKLSNNSFDFDDASEIESYLYTRSGEVISSSRQAAKHTVIPESAMLALTALQRSTISNTAKIKISNQNDKAPLDFSLSGKPQGYAVDILLLIEDMTGIDFEFINGFSWFELIDKYNNGSLDGLHSLQKNQNNKYSGVYSDPIYDFNFALVTRASNADIDNYAELTGQKVAILSGWSIIEKLRQDFPDIELIEFADLNAAFKSVSEGDTDALLDVKPVLMSGLSQYFYKNLKLHNDIADLAEQFSSAFYILLKAEHHGLIPIINAAIENISDAQRAALASKWLGDNVIHDNMMVPYQDLVSLTGSQGNHDQILERVIDGQESLVYISAVKVGSQSEEFFAVVIPKKVIYKKVNEQLTIAILVTVMFILLMLPLAWWFGAPIVRPIRQLRVETRKVQERQYGEVQLVDTPIKEIWELSEAMLEMSKDLQQYETAQDEFLEAFIKLIAQAIDDKSKYTAGHCNRVPELGMMLADVVEQCDSALFKDFKFANADEKREFRIAAWLHDCGKITTPEYIVDKGTKLEANYNRIHEVRTRFEVLWRDAEIAALKKQIVLPAHKSTIDAELKAKQQKLIDDFAFIAASNVGGEFMSEDKIARVKVLSEQTWLRHFDDNLGLSSVEERVKKESLNAPLPVIEKLLTDKAEHIIKRDRKVEFDPKFGIKMDVPEHQYNLGEVYNLTISRGTLTAEDRYKINEHMISTIKMLENLPFPPELSRVPRYASTHHETLNGTGYPRKLTGDDLSIPERILVIADIFEALTASDRPYKKAKPVSVAVDIMYKMALDQHLDIALFRLFLQSGTHIKYAQKYLPPEQLDEIDLSKYLQPQSFDEVDLSKKMTA</sequence>
<dbReference type="InterPro" id="IPR003660">
    <property type="entry name" value="HAMP_dom"/>
</dbReference>
<dbReference type="Pfam" id="PF13487">
    <property type="entry name" value="HD_5"/>
    <property type="match status" value="1"/>
</dbReference>
<gene>
    <name evidence="4" type="ORF">MORIYA_2533</name>
</gene>
<dbReference type="PROSITE" id="PS51832">
    <property type="entry name" value="HD_GYP"/>
    <property type="match status" value="1"/>
</dbReference>
<evidence type="ECO:0000313" key="5">
    <source>
        <dbReference type="Proteomes" id="UP000250163"/>
    </source>
</evidence>
<dbReference type="InterPro" id="IPR001638">
    <property type="entry name" value="Solute-binding_3/MltF_N"/>
</dbReference>
<dbReference type="RefSeq" id="WP_112715421.1">
    <property type="nucleotide sequence ID" value="NZ_LS483250.1"/>
</dbReference>
<reference evidence="5" key="1">
    <citation type="submission" date="2018-05" db="EMBL/GenBank/DDBJ databases">
        <authorList>
            <person name="Cea G.-C."/>
            <person name="William W."/>
        </authorList>
    </citation>
    <scope>NUCLEOTIDE SEQUENCE [LARGE SCALE GENOMIC DNA]</scope>
    <source>
        <strain evidence="5">DB21MT 5</strain>
    </source>
</reference>
<dbReference type="Proteomes" id="UP000250163">
    <property type="component" value="Chromosome MORIYA"/>
</dbReference>
<dbReference type="Gene3D" id="6.10.340.10">
    <property type="match status" value="1"/>
</dbReference>
<evidence type="ECO:0000256" key="1">
    <source>
        <dbReference type="SAM" id="Phobius"/>
    </source>
</evidence>
<dbReference type="Gene3D" id="1.10.3210.10">
    <property type="entry name" value="Hypothetical protein af1432"/>
    <property type="match status" value="2"/>
</dbReference>
<accession>A0A330LQT1</accession>
<evidence type="ECO:0000259" key="3">
    <source>
        <dbReference type="PROSITE" id="PS51832"/>
    </source>
</evidence>
<keyword evidence="1" id="KW-0472">Membrane</keyword>
<keyword evidence="1" id="KW-1133">Transmembrane helix</keyword>
<dbReference type="InterPro" id="IPR037522">
    <property type="entry name" value="HD_GYP_dom"/>
</dbReference>
<dbReference type="PROSITE" id="PS50885">
    <property type="entry name" value="HAMP"/>
    <property type="match status" value="1"/>
</dbReference>
<organism evidence="4 5">
    <name type="scientific">Moritella yayanosii</name>
    <dbReference type="NCBI Taxonomy" id="69539"/>
    <lineage>
        <taxon>Bacteria</taxon>
        <taxon>Pseudomonadati</taxon>
        <taxon>Pseudomonadota</taxon>
        <taxon>Gammaproteobacteria</taxon>
        <taxon>Alteromonadales</taxon>
        <taxon>Moritellaceae</taxon>
        <taxon>Moritella</taxon>
    </lineage>
</organism>
<dbReference type="OrthoDB" id="9764808at2"/>
<dbReference type="Gene3D" id="3.30.450.20">
    <property type="entry name" value="PAS domain"/>
    <property type="match status" value="1"/>
</dbReference>
<dbReference type="PANTHER" id="PTHR45228:SF5">
    <property type="entry name" value="CYCLIC DI-GMP PHOSPHODIESTERASE VC_1348-RELATED"/>
    <property type="match status" value="1"/>
</dbReference>
<name>A0A330LQT1_9GAMM</name>
<dbReference type="CDD" id="cd00077">
    <property type="entry name" value="HDc"/>
    <property type="match status" value="1"/>
</dbReference>
<feature type="transmembrane region" description="Helical" evidence="1">
    <location>
        <begin position="592"/>
        <end position="613"/>
    </location>
</feature>
<dbReference type="Gene3D" id="3.40.190.10">
    <property type="entry name" value="Periplasmic binding protein-like II"/>
    <property type="match status" value="2"/>
</dbReference>
<protein>
    <submittedName>
        <fullName evidence="4">Uncharacterized protein</fullName>
    </submittedName>
</protein>
<dbReference type="SMART" id="SM00471">
    <property type="entry name" value="HDc"/>
    <property type="match status" value="1"/>
</dbReference>
<dbReference type="AlphaFoldDB" id="A0A330LQT1"/>
<dbReference type="GO" id="GO:0007165">
    <property type="term" value="P:signal transduction"/>
    <property type="evidence" value="ECO:0007669"/>
    <property type="project" value="InterPro"/>
</dbReference>
<dbReference type="GO" id="GO:0016020">
    <property type="term" value="C:membrane"/>
    <property type="evidence" value="ECO:0007669"/>
    <property type="project" value="InterPro"/>
</dbReference>
<dbReference type="SUPFAM" id="SSF53850">
    <property type="entry name" value="Periplasmic binding protein-like II"/>
    <property type="match status" value="1"/>
</dbReference>
<dbReference type="EMBL" id="LS483250">
    <property type="protein sequence ID" value="SQD79009.1"/>
    <property type="molecule type" value="Genomic_DNA"/>
</dbReference>
<evidence type="ECO:0000259" key="2">
    <source>
        <dbReference type="PROSITE" id="PS50885"/>
    </source>
</evidence>
<evidence type="ECO:0000313" key="4">
    <source>
        <dbReference type="EMBL" id="SQD79009.1"/>
    </source>
</evidence>
<feature type="domain" description="HD-GYP" evidence="3">
    <location>
        <begin position="824"/>
        <end position="1044"/>
    </location>
</feature>
<keyword evidence="5" id="KW-1185">Reference proteome</keyword>
<dbReference type="InterPro" id="IPR003607">
    <property type="entry name" value="HD/PDEase_dom"/>
</dbReference>